<evidence type="ECO:0000256" key="1">
    <source>
        <dbReference type="ARBA" id="ARBA00004127"/>
    </source>
</evidence>
<dbReference type="STRING" id="29571.SAMN05878437_2242"/>
<dbReference type="EMBL" id="LT670847">
    <property type="protein sequence ID" value="SHM29996.1"/>
    <property type="molecule type" value="Genomic_DNA"/>
</dbReference>
<feature type="transmembrane region" description="Helical" evidence="3">
    <location>
        <begin position="6"/>
        <end position="25"/>
    </location>
</feature>
<accession>A0A1M7HNA8</accession>
<reference evidence="4 5" key="1">
    <citation type="submission" date="2016-11" db="EMBL/GenBank/DDBJ databases">
        <authorList>
            <person name="Jaros S."/>
            <person name="Januszkiewicz K."/>
            <person name="Wedrychowicz H."/>
        </authorList>
    </citation>
    <scope>NUCLEOTIDE SEQUENCE [LARGE SCALE GENOMIC DNA]</scope>
    <source>
        <strain evidence="4 5">ACAM 12</strain>
    </source>
</reference>
<dbReference type="PANTHER" id="PTHR36838">
    <property type="entry name" value="AUXIN EFFLUX CARRIER FAMILY PROTEIN"/>
    <property type="match status" value="1"/>
</dbReference>
<feature type="transmembrane region" description="Helical" evidence="3">
    <location>
        <begin position="63"/>
        <end position="82"/>
    </location>
</feature>
<sequence length="312" mass="33300">MENLAFGALSGPLLMLLSFVGLGFVAARRLAVDPRPIATLLIYLIAPFTFFRALMNGGPTPDYVLLTLILFCLSSAIALTVRRLTRHRFGAQEGALLAFSSGTGNTGYFGLPVALIVLPPAGVTQYLFCILGITLYEFTVGFYLSARGQFSIRQSLVKIVRLPLIYAFLAALLLAQLDIALPDALMTSLDVFPATYTLLGMMIIGMTLSRVTLAAWDTRLIVACTLLRYGVWPLATLGTVLLLQAFFALSADLAMAILLLGVVPMAANVVVVAMELGMQPQKGALAVLVTTLLAPLVIPLYLAGMLTLTGLG</sequence>
<dbReference type="PANTHER" id="PTHR36838:SF1">
    <property type="entry name" value="SLR1864 PROTEIN"/>
    <property type="match status" value="1"/>
</dbReference>
<name>A0A1M7HNA8_9GAMM</name>
<evidence type="ECO:0008006" key="6">
    <source>
        <dbReference type="Google" id="ProtNLM"/>
    </source>
</evidence>
<feature type="transmembrane region" description="Helical" evidence="3">
    <location>
        <begin position="123"/>
        <end position="144"/>
    </location>
</feature>
<dbReference type="RefSeq" id="WP_079553676.1">
    <property type="nucleotide sequence ID" value="NZ_LT670847.1"/>
</dbReference>
<dbReference type="InParanoid" id="A0A1M7HNA8"/>
<dbReference type="InterPro" id="IPR038770">
    <property type="entry name" value="Na+/solute_symporter_sf"/>
</dbReference>
<keyword evidence="3" id="KW-0812">Transmembrane</keyword>
<evidence type="ECO:0000313" key="4">
    <source>
        <dbReference type="EMBL" id="SHM29996.1"/>
    </source>
</evidence>
<keyword evidence="5" id="KW-1185">Reference proteome</keyword>
<comment type="subcellular location">
    <subcellularLocation>
        <location evidence="1">Endomembrane system</location>
        <topology evidence="1">Multi-pass membrane protein</topology>
    </subcellularLocation>
</comment>
<proteinExistence type="predicted"/>
<protein>
    <recommendedName>
        <fullName evidence="6">Transporter</fullName>
    </recommendedName>
</protein>
<feature type="transmembrane region" description="Helical" evidence="3">
    <location>
        <begin position="156"/>
        <end position="175"/>
    </location>
</feature>
<dbReference type="OrthoDB" id="9810457at2"/>
<evidence type="ECO:0000256" key="3">
    <source>
        <dbReference type="SAM" id="Phobius"/>
    </source>
</evidence>
<organism evidence="4 5">
    <name type="scientific">Vreelandella subglaciescola</name>
    <dbReference type="NCBI Taxonomy" id="29571"/>
    <lineage>
        <taxon>Bacteria</taxon>
        <taxon>Pseudomonadati</taxon>
        <taxon>Pseudomonadota</taxon>
        <taxon>Gammaproteobacteria</taxon>
        <taxon>Oceanospirillales</taxon>
        <taxon>Halomonadaceae</taxon>
        <taxon>Vreelandella</taxon>
    </lineage>
</organism>
<dbReference type="Proteomes" id="UP000190911">
    <property type="component" value="Chromosome I"/>
</dbReference>
<feature type="transmembrane region" description="Helical" evidence="3">
    <location>
        <begin position="253"/>
        <end position="273"/>
    </location>
</feature>
<keyword evidence="2" id="KW-0813">Transport</keyword>
<gene>
    <name evidence="4" type="ORF">SAMN05878437_2242</name>
</gene>
<evidence type="ECO:0000256" key="2">
    <source>
        <dbReference type="ARBA" id="ARBA00022448"/>
    </source>
</evidence>
<keyword evidence="3" id="KW-1133">Transmembrane helix</keyword>
<feature type="transmembrane region" description="Helical" evidence="3">
    <location>
        <begin position="226"/>
        <end position="247"/>
    </location>
</feature>
<evidence type="ECO:0000313" key="5">
    <source>
        <dbReference type="Proteomes" id="UP000190911"/>
    </source>
</evidence>
<feature type="transmembrane region" description="Helical" evidence="3">
    <location>
        <begin position="37"/>
        <end position="57"/>
    </location>
</feature>
<dbReference type="GO" id="GO:0012505">
    <property type="term" value="C:endomembrane system"/>
    <property type="evidence" value="ECO:0007669"/>
    <property type="project" value="UniProtKB-SubCell"/>
</dbReference>
<feature type="transmembrane region" description="Helical" evidence="3">
    <location>
        <begin position="285"/>
        <end position="308"/>
    </location>
</feature>
<dbReference type="Gene3D" id="1.20.1530.20">
    <property type="match status" value="1"/>
</dbReference>
<keyword evidence="3" id="KW-0472">Membrane</keyword>
<feature type="transmembrane region" description="Helical" evidence="3">
    <location>
        <begin position="195"/>
        <end position="214"/>
    </location>
</feature>
<dbReference type="AlphaFoldDB" id="A0A1M7HNA8"/>
<feature type="transmembrane region" description="Helical" evidence="3">
    <location>
        <begin position="94"/>
        <end position="117"/>
    </location>
</feature>